<feature type="region of interest" description="Disordered" evidence="1">
    <location>
        <begin position="277"/>
        <end position="354"/>
    </location>
</feature>
<feature type="chain" id="PRO_5009123694" evidence="2">
    <location>
        <begin position="21"/>
        <end position="354"/>
    </location>
</feature>
<evidence type="ECO:0000313" key="4">
    <source>
        <dbReference type="Proteomes" id="UP000094569"/>
    </source>
</evidence>
<dbReference type="EMBL" id="JXNT01000005">
    <property type="protein sequence ID" value="ODM18961.1"/>
    <property type="molecule type" value="Genomic_DNA"/>
</dbReference>
<name>A0A1E3BDX6_ASPCR</name>
<protein>
    <submittedName>
        <fullName evidence="3">Uncharacterized protein</fullName>
    </submittedName>
</protein>
<dbReference type="STRING" id="573508.A0A1E3BDX6"/>
<keyword evidence="4" id="KW-1185">Reference proteome</keyword>
<reference evidence="3 4" key="1">
    <citation type="journal article" date="2016" name="BMC Genomics">
        <title>Comparative genomic and transcriptomic analyses of the Fuzhuan brick tea-fermentation fungus Aspergillus cristatus.</title>
        <authorList>
            <person name="Ge Y."/>
            <person name="Wang Y."/>
            <person name="Liu Y."/>
            <person name="Tan Y."/>
            <person name="Ren X."/>
            <person name="Zhang X."/>
            <person name="Hyde K.D."/>
            <person name="Liu Y."/>
            <person name="Liu Z."/>
        </authorList>
    </citation>
    <scope>NUCLEOTIDE SEQUENCE [LARGE SCALE GENOMIC DNA]</scope>
    <source>
        <strain evidence="3 4">GZAAS20.1005</strain>
    </source>
</reference>
<feature type="compositionally biased region" description="Basic residues" evidence="1">
    <location>
        <begin position="318"/>
        <end position="335"/>
    </location>
</feature>
<accession>A0A1E3BDX6</accession>
<feature type="signal peptide" evidence="2">
    <location>
        <begin position="1"/>
        <end position="20"/>
    </location>
</feature>
<feature type="compositionally biased region" description="Polar residues" evidence="1">
    <location>
        <begin position="180"/>
        <end position="194"/>
    </location>
</feature>
<evidence type="ECO:0000313" key="3">
    <source>
        <dbReference type="EMBL" id="ODM18961.1"/>
    </source>
</evidence>
<dbReference type="Proteomes" id="UP000094569">
    <property type="component" value="Unassembled WGS sequence"/>
</dbReference>
<dbReference type="VEuPathDB" id="FungiDB:SI65_05578"/>
<feature type="compositionally biased region" description="Low complexity" evidence="1">
    <location>
        <begin position="195"/>
        <end position="222"/>
    </location>
</feature>
<sequence length="354" mass="37900">MFFPFIGLVVTLSLWSTILTLQPNDPRENYVRRLTSTIGITAVISGSLDLANGIINGYGSKQDGNAHTGIYDLVNGSSLHTTATSTVKISSKTAKSDSNMHAESSPLSTLIVVGGVLAMASLPRKNTISTDDSTLEGHHTELDQSSLEIACLLSPEAEPSLYDQMNFLLSSSLQLDRGSSETSTKPSQTPDSLGSVSQATSSTVSSVTSSPATSRSTTPAPSNVTTPDCTTPQASPVDYNHSPISQPVMPHCTEDDDLNCVEPDVTFHHQLELQANHDEGKASQRGPISDTITPTSNSTTSQLEQPLTPEQDPTATTPRKRRRPRPSQAKRRRFARRNEQALRLSASGQDGQVS</sequence>
<feature type="compositionally biased region" description="Polar residues" evidence="1">
    <location>
        <begin position="290"/>
        <end position="305"/>
    </location>
</feature>
<comment type="caution">
    <text evidence="3">The sequence shown here is derived from an EMBL/GenBank/DDBJ whole genome shotgun (WGS) entry which is preliminary data.</text>
</comment>
<dbReference type="AlphaFoldDB" id="A0A1E3BDX6"/>
<gene>
    <name evidence="3" type="ORF">SI65_05578</name>
</gene>
<organism evidence="3 4">
    <name type="scientific">Aspergillus cristatus</name>
    <name type="common">Chinese Fuzhuan brick tea-fermentation fungus</name>
    <name type="synonym">Eurotium cristatum</name>
    <dbReference type="NCBI Taxonomy" id="573508"/>
    <lineage>
        <taxon>Eukaryota</taxon>
        <taxon>Fungi</taxon>
        <taxon>Dikarya</taxon>
        <taxon>Ascomycota</taxon>
        <taxon>Pezizomycotina</taxon>
        <taxon>Eurotiomycetes</taxon>
        <taxon>Eurotiomycetidae</taxon>
        <taxon>Eurotiales</taxon>
        <taxon>Aspergillaceae</taxon>
        <taxon>Aspergillus</taxon>
        <taxon>Aspergillus subgen. Aspergillus</taxon>
    </lineage>
</organism>
<feature type="region of interest" description="Disordered" evidence="1">
    <location>
        <begin position="177"/>
        <end position="250"/>
    </location>
</feature>
<feature type="compositionally biased region" description="Polar residues" evidence="1">
    <location>
        <begin position="223"/>
        <end position="234"/>
    </location>
</feature>
<evidence type="ECO:0000256" key="2">
    <source>
        <dbReference type="SAM" id="SignalP"/>
    </source>
</evidence>
<dbReference type="OrthoDB" id="4458647at2759"/>
<keyword evidence="2" id="KW-0732">Signal</keyword>
<evidence type="ECO:0000256" key="1">
    <source>
        <dbReference type="SAM" id="MobiDB-lite"/>
    </source>
</evidence>
<proteinExistence type="predicted"/>